<dbReference type="GO" id="GO:0030199">
    <property type="term" value="P:collagen fibril organization"/>
    <property type="evidence" value="ECO:0007669"/>
    <property type="project" value="TreeGrafter"/>
</dbReference>
<comment type="subcellular location">
    <subcellularLocation>
        <location evidence="1">Secreted</location>
    </subcellularLocation>
</comment>
<dbReference type="GO" id="GO:0005615">
    <property type="term" value="C:extracellular space"/>
    <property type="evidence" value="ECO:0007669"/>
    <property type="project" value="TreeGrafter"/>
</dbReference>
<dbReference type="AlphaFoldDB" id="A0AAE0ZF46"/>
<reference evidence="6" key="1">
    <citation type="journal article" date="2023" name="G3 (Bethesda)">
        <title>A reference genome for the long-term kleptoplast-retaining sea slug Elysia crispata morphotype clarki.</title>
        <authorList>
            <person name="Eastman K.E."/>
            <person name="Pendleton A.L."/>
            <person name="Shaikh M.A."/>
            <person name="Suttiyut T."/>
            <person name="Ogas R."/>
            <person name="Tomko P."/>
            <person name="Gavelis G."/>
            <person name="Widhalm J.R."/>
            <person name="Wisecaver J.H."/>
        </authorList>
    </citation>
    <scope>NUCLEOTIDE SEQUENCE</scope>
    <source>
        <strain evidence="6">ECLA1</strain>
    </source>
</reference>
<evidence type="ECO:0000256" key="4">
    <source>
        <dbReference type="ARBA" id="ARBA00023157"/>
    </source>
</evidence>
<dbReference type="PANTHER" id="PTHR15040:SF1">
    <property type="entry name" value="DERMATOPONTIN-LIKE ISOFORM X1"/>
    <property type="match status" value="1"/>
</dbReference>
<dbReference type="EMBL" id="JAWDGP010004135">
    <property type="protein sequence ID" value="KAK3767606.1"/>
    <property type="molecule type" value="Genomic_DNA"/>
</dbReference>
<comment type="similarity">
    <text evidence="2">Belongs to the dermatopontin family.</text>
</comment>
<keyword evidence="5" id="KW-0732">Signal</keyword>
<feature type="chain" id="PRO_5041926611" description="Dermatopontin" evidence="5">
    <location>
        <begin position="24"/>
        <end position="179"/>
    </location>
</feature>
<dbReference type="InterPro" id="IPR026645">
    <property type="entry name" value="Dermatopontin"/>
</dbReference>
<keyword evidence="3" id="KW-0964">Secreted</keyword>
<organism evidence="6 7">
    <name type="scientific">Elysia crispata</name>
    <name type="common">lettuce slug</name>
    <dbReference type="NCBI Taxonomy" id="231223"/>
    <lineage>
        <taxon>Eukaryota</taxon>
        <taxon>Metazoa</taxon>
        <taxon>Spiralia</taxon>
        <taxon>Lophotrochozoa</taxon>
        <taxon>Mollusca</taxon>
        <taxon>Gastropoda</taxon>
        <taxon>Heterobranchia</taxon>
        <taxon>Euthyneura</taxon>
        <taxon>Panpulmonata</taxon>
        <taxon>Sacoglossa</taxon>
        <taxon>Placobranchoidea</taxon>
        <taxon>Plakobranchidae</taxon>
        <taxon>Elysia</taxon>
    </lineage>
</organism>
<sequence length="179" mass="20388">MGMKILLSLALLVLVVGLNTAWAKTFDNKYTKSLKKECPVGEVLSDVYSIHSNDYEDRKSRLSCRPVPSGAAPGNCTWTKSYINEYDAPVFFMCPPNEVLAGIESKFNDVDSDRRFKFQCCQYPGYKTSECELTGYLNDFDEVVKYKASNDVVLTGWFSYHDNGFEDRRHKLVECLLSE</sequence>
<feature type="signal peptide" evidence="5">
    <location>
        <begin position="1"/>
        <end position="23"/>
    </location>
</feature>
<dbReference type="Pfam" id="PF14704">
    <property type="entry name" value="DERM"/>
    <property type="match status" value="1"/>
</dbReference>
<gene>
    <name evidence="6" type="ORF">RRG08_003867</name>
</gene>
<comment type="caution">
    <text evidence="6">The sequence shown here is derived from an EMBL/GenBank/DDBJ whole genome shotgun (WGS) entry which is preliminary data.</text>
</comment>
<proteinExistence type="inferred from homology"/>
<dbReference type="PANTHER" id="PTHR15040">
    <property type="entry name" value="DERMATOPONTIN-RELATED"/>
    <property type="match status" value="1"/>
</dbReference>
<evidence type="ECO:0000256" key="3">
    <source>
        <dbReference type="ARBA" id="ARBA00022525"/>
    </source>
</evidence>
<evidence type="ECO:0008006" key="8">
    <source>
        <dbReference type="Google" id="ProtNLM"/>
    </source>
</evidence>
<protein>
    <recommendedName>
        <fullName evidence="8">Dermatopontin</fullName>
    </recommendedName>
</protein>
<keyword evidence="7" id="KW-1185">Reference proteome</keyword>
<keyword evidence="4" id="KW-1015">Disulfide bond</keyword>
<evidence type="ECO:0000256" key="2">
    <source>
        <dbReference type="ARBA" id="ARBA00008712"/>
    </source>
</evidence>
<dbReference type="Proteomes" id="UP001283361">
    <property type="component" value="Unassembled WGS sequence"/>
</dbReference>
<name>A0AAE0ZF46_9GAST</name>
<dbReference type="GO" id="GO:0031012">
    <property type="term" value="C:extracellular matrix"/>
    <property type="evidence" value="ECO:0007669"/>
    <property type="project" value="TreeGrafter"/>
</dbReference>
<evidence type="ECO:0000313" key="6">
    <source>
        <dbReference type="EMBL" id="KAK3767606.1"/>
    </source>
</evidence>
<evidence type="ECO:0000256" key="5">
    <source>
        <dbReference type="SAM" id="SignalP"/>
    </source>
</evidence>
<evidence type="ECO:0000313" key="7">
    <source>
        <dbReference type="Proteomes" id="UP001283361"/>
    </source>
</evidence>
<accession>A0AAE0ZF46</accession>
<evidence type="ECO:0000256" key="1">
    <source>
        <dbReference type="ARBA" id="ARBA00004613"/>
    </source>
</evidence>